<keyword evidence="1" id="KW-0812">Transmembrane</keyword>
<reference evidence="2 3" key="1">
    <citation type="submission" date="2018-11" db="EMBL/GenBank/DDBJ databases">
        <authorList>
            <person name="Li F."/>
        </authorList>
    </citation>
    <scope>NUCLEOTIDE SEQUENCE [LARGE SCALE GENOMIC DNA]</scope>
    <source>
        <strain evidence="2 3">KIS18-7</strain>
    </source>
</reference>
<evidence type="ECO:0000313" key="3">
    <source>
        <dbReference type="Proteomes" id="UP000277094"/>
    </source>
</evidence>
<feature type="transmembrane region" description="Helical" evidence="1">
    <location>
        <begin position="113"/>
        <end position="131"/>
    </location>
</feature>
<keyword evidence="1" id="KW-1133">Transmembrane helix</keyword>
<keyword evidence="3" id="KW-1185">Reference proteome</keyword>
<gene>
    <name evidence="2" type="ORF">EFL95_05655</name>
</gene>
<sequence>MDRNQYEIVPGTRLANRFLWLVVVPTGACLAVWAVVILGTSNAPIGSAILAALCPVAGLACVVGYRWLTRDVVKLVAYLPVALGALVFGPSIIELGYEVAREPDGAFIPVLPYGVGFLLPFVAFACGLAAFTRVERRTRA</sequence>
<organism evidence="2 3">
    <name type="scientific">Nocardioides marmorisolisilvae</name>
    <dbReference type="NCBI Taxonomy" id="1542737"/>
    <lineage>
        <taxon>Bacteria</taxon>
        <taxon>Bacillati</taxon>
        <taxon>Actinomycetota</taxon>
        <taxon>Actinomycetes</taxon>
        <taxon>Propionibacteriales</taxon>
        <taxon>Nocardioidaceae</taxon>
        <taxon>Nocardioides</taxon>
    </lineage>
</organism>
<comment type="caution">
    <text evidence="2">The sequence shown here is derived from an EMBL/GenBank/DDBJ whole genome shotgun (WGS) entry which is preliminary data.</text>
</comment>
<keyword evidence="1" id="KW-0472">Membrane</keyword>
<feature type="transmembrane region" description="Helical" evidence="1">
    <location>
        <begin position="18"/>
        <end position="39"/>
    </location>
</feature>
<dbReference type="AlphaFoldDB" id="A0A3N0DSH2"/>
<evidence type="ECO:0000313" key="2">
    <source>
        <dbReference type="EMBL" id="RNL78574.1"/>
    </source>
</evidence>
<dbReference type="EMBL" id="RJSG01000002">
    <property type="protein sequence ID" value="RNL78574.1"/>
    <property type="molecule type" value="Genomic_DNA"/>
</dbReference>
<proteinExistence type="predicted"/>
<accession>A0A3N0DSH2</accession>
<protein>
    <submittedName>
        <fullName evidence="2">Uncharacterized protein</fullName>
    </submittedName>
</protein>
<evidence type="ECO:0000256" key="1">
    <source>
        <dbReference type="SAM" id="Phobius"/>
    </source>
</evidence>
<feature type="transmembrane region" description="Helical" evidence="1">
    <location>
        <begin position="45"/>
        <end position="68"/>
    </location>
</feature>
<dbReference type="RefSeq" id="WP_123233075.1">
    <property type="nucleotide sequence ID" value="NZ_RJSG01000002.1"/>
</dbReference>
<name>A0A3N0DSH2_9ACTN</name>
<dbReference type="Proteomes" id="UP000277094">
    <property type="component" value="Unassembled WGS sequence"/>
</dbReference>
<feature type="transmembrane region" description="Helical" evidence="1">
    <location>
        <begin position="75"/>
        <end position="93"/>
    </location>
</feature>